<accession>A0A3B1AJA7</accession>
<dbReference type="InterPro" id="IPR036188">
    <property type="entry name" value="FAD/NAD-bd_sf"/>
</dbReference>
<dbReference type="Gene3D" id="3.90.660.10">
    <property type="match status" value="1"/>
</dbReference>
<evidence type="ECO:0000313" key="5">
    <source>
        <dbReference type="EMBL" id="VAW93954.1"/>
    </source>
</evidence>
<dbReference type="Pfam" id="PF01593">
    <property type="entry name" value="Amino_oxidase"/>
    <property type="match status" value="1"/>
</dbReference>
<dbReference type="PANTHER" id="PTHR43563">
    <property type="entry name" value="AMINE OXIDASE"/>
    <property type="match status" value="1"/>
</dbReference>
<comment type="similarity">
    <text evidence="2">Belongs to the flavin monoamine oxidase family.</text>
</comment>
<gene>
    <name evidence="5" type="ORF">MNBD_GAMMA19-506</name>
</gene>
<dbReference type="AlphaFoldDB" id="A0A3B1AJA7"/>
<dbReference type="SUPFAM" id="SSF54373">
    <property type="entry name" value="FAD-linked reductases, C-terminal domain"/>
    <property type="match status" value="1"/>
</dbReference>
<dbReference type="Gene3D" id="3.50.50.60">
    <property type="entry name" value="FAD/NAD(P)-binding domain"/>
    <property type="match status" value="1"/>
</dbReference>
<comment type="cofactor">
    <cofactor evidence="1">
        <name>FAD</name>
        <dbReference type="ChEBI" id="CHEBI:57692"/>
    </cofactor>
</comment>
<dbReference type="InterPro" id="IPR002937">
    <property type="entry name" value="Amino_oxidase"/>
</dbReference>
<dbReference type="EMBL" id="UOFV01000010">
    <property type="protein sequence ID" value="VAW93954.1"/>
    <property type="molecule type" value="Genomic_DNA"/>
</dbReference>
<keyword evidence="3 5" id="KW-0560">Oxidoreductase</keyword>
<dbReference type="InterPro" id="IPR001613">
    <property type="entry name" value="Flavin_amine_oxidase"/>
</dbReference>
<evidence type="ECO:0000256" key="2">
    <source>
        <dbReference type="ARBA" id="ARBA00005995"/>
    </source>
</evidence>
<sequence>MKRRTFIKAAAAATASFSLTHLSACKLSSKVDVVVIGAGLSGLSAARELVKNDVSVLVVEARSRVGGRTYNQPANTSGAIIDGGGQWIGPTQSEILALAQELEITIFDTWNEGEAVGLFEGQRLVGAELDSDPETVEDLERVITLINEMAATVPLQTPWDAVNANSWDAQYLGDWLDANVQTQGARDELEAGVASILDAPSSQISLLWFLFYVRSAGSYQILQSVEGGAQQYRFVEGAQQISIRMAQELGKRRIILGEPVQQVASNQKHVYIQLNSGIVEAKQVIVAMMPADAEKITFSPPLPQARSSLQKNWATSSGFKIHIVYPSAFWREAGLSGQATTDTGASSVFDNSPASGTPGILIVFAEAGQLPNDKVQRMQQVVGTLVQLFGNEAATPVEYIEMDWAKETFTEGCESPLGINVLTRYGHALRPPAGHIHWAGTEAALVWNGYMEGAIRAGKQAAVNVIAGL</sequence>
<dbReference type="InterPro" id="IPR050703">
    <property type="entry name" value="Flavin_MAO"/>
</dbReference>
<dbReference type="GO" id="GO:0097621">
    <property type="term" value="F:monoamine oxidase activity"/>
    <property type="evidence" value="ECO:0007669"/>
    <property type="project" value="UniProtKB-EC"/>
</dbReference>
<dbReference type="Gene3D" id="1.10.405.10">
    <property type="entry name" value="Guanine Nucleotide Dissociation Inhibitor, domain 1"/>
    <property type="match status" value="1"/>
</dbReference>
<name>A0A3B1AJA7_9ZZZZ</name>
<feature type="domain" description="Amine oxidase" evidence="4">
    <location>
        <begin position="40"/>
        <end position="466"/>
    </location>
</feature>
<proteinExistence type="inferred from homology"/>
<evidence type="ECO:0000256" key="3">
    <source>
        <dbReference type="ARBA" id="ARBA00023002"/>
    </source>
</evidence>
<protein>
    <submittedName>
        <fullName evidence="5">Amine oxidase [flavin-containing]</fullName>
        <ecNumber evidence="5">1.4.3.4</ecNumber>
    </submittedName>
</protein>
<evidence type="ECO:0000256" key="1">
    <source>
        <dbReference type="ARBA" id="ARBA00001974"/>
    </source>
</evidence>
<reference evidence="5" key="1">
    <citation type="submission" date="2018-06" db="EMBL/GenBank/DDBJ databases">
        <authorList>
            <person name="Zhirakovskaya E."/>
        </authorList>
    </citation>
    <scope>NUCLEOTIDE SEQUENCE</scope>
</reference>
<dbReference type="EC" id="1.4.3.4" evidence="5"/>
<evidence type="ECO:0000259" key="4">
    <source>
        <dbReference type="Pfam" id="PF01593"/>
    </source>
</evidence>
<organism evidence="5">
    <name type="scientific">hydrothermal vent metagenome</name>
    <dbReference type="NCBI Taxonomy" id="652676"/>
    <lineage>
        <taxon>unclassified sequences</taxon>
        <taxon>metagenomes</taxon>
        <taxon>ecological metagenomes</taxon>
    </lineage>
</organism>
<dbReference type="PRINTS" id="PR00757">
    <property type="entry name" value="AMINEOXDASEF"/>
</dbReference>
<dbReference type="PANTHER" id="PTHR43563:SF1">
    <property type="entry name" value="AMINE OXIDASE [FLAVIN-CONTAINING] B"/>
    <property type="match status" value="1"/>
</dbReference>
<dbReference type="SUPFAM" id="SSF51905">
    <property type="entry name" value="FAD/NAD(P)-binding domain"/>
    <property type="match status" value="1"/>
</dbReference>